<geneLocation type="plasmid" evidence="1">
    <name>pCB111</name>
</geneLocation>
<dbReference type="RefSeq" id="WP_032072573.1">
    <property type="nucleotide sequence ID" value="NC_025146.1"/>
</dbReference>
<proteinExistence type="predicted"/>
<reference evidence="1" key="1">
    <citation type="submission" date="2013-09" db="EMBL/GenBank/DDBJ databases">
        <title>Analysis of type B2 neurotoxin-encoding plasmid in Clostridium botulinum.</title>
        <authorList>
            <person name="Hosomi K."/>
            <person name="Sakaguchi Y."/>
            <person name="Gotoh K."/>
            <person name="Nakamura K."/>
            <person name="Kohda T."/>
            <person name="Mukamoto M."/>
            <person name="Iida T."/>
            <person name="Kozaki S."/>
        </authorList>
    </citation>
    <scope>NUCLEOTIDE SEQUENCE</scope>
    <source>
        <strain evidence="1">111</strain>
        <plasmid evidence="1">pCB111</plasmid>
    </source>
</reference>
<organism evidence="1">
    <name type="scientific">Clostridium botulinum</name>
    <dbReference type="NCBI Taxonomy" id="1491"/>
    <lineage>
        <taxon>Bacteria</taxon>
        <taxon>Bacillati</taxon>
        <taxon>Bacillota</taxon>
        <taxon>Clostridia</taxon>
        <taxon>Eubacteriales</taxon>
        <taxon>Clostridiaceae</taxon>
        <taxon>Clostridium</taxon>
    </lineage>
</organism>
<accession>A0A077K3B8</accession>
<dbReference type="AlphaFoldDB" id="A0A077K3B8"/>
<dbReference type="EMBL" id="AB855771">
    <property type="protein sequence ID" value="BAP25839.1"/>
    <property type="molecule type" value="Genomic_DNA"/>
</dbReference>
<sequence>MIEKEIIYFGQKGKIACDGKCEKAWGINGRPKIQLDKNNEDDYAYLSDDELGVAPVDPGTYEGGYAKPVNDKDKLNKWCCRECERCCMSKPNKSDKPIRLEDFSVRVYNIPRC</sequence>
<protein>
    <submittedName>
        <fullName evidence="1">Uncharacterized protein</fullName>
    </submittedName>
</protein>
<name>A0A077K3B8_CLOBO</name>
<keyword evidence="1" id="KW-0614">Plasmid</keyword>
<evidence type="ECO:0000313" key="1">
    <source>
        <dbReference type="EMBL" id="BAP25839.1"/>
    </source>
</evidence>